<dbReference type="PANTHER" id="PTHR37610">
    <property type="entry name" value="CCHC-TYPE DOMAIN-CONTAINING PROTEIN"/>
    <property type="match status" value="1"/>
</dbReference>
<feature type="compositionally biased region" description="Low complexity" evidence="1">
    <location>
        <begin position="313"/>
        <end position="327"/>
    </location>
</feature>
<organism evidence="3 4">
    <name type="scientific">Spinacia oleracea</name>
    <name type="common">Spinach</name>
    <dbReference type="NCBI Taxonomy" id="3562"/>
    <lineage>
        <taxon>Eukaryota</taxon>
        <taxon>Viridiplantae</taxon>
        <taxon>Streptophyta</taxon>
        <taxon>Embryophyta</taxon>
        <taxon>Tracheophyta</taxon>
        <taxon>Spermatophyta</taxon>
        <taxon>Magnoliopsida</taxon>
        <taxon>eudicotyledons</taxon>
        <taxon>Gunneridae</taxon>
        <taxon>Pentapetalae</taxon>
        <taxon>Caryophyllales</taxon>
        <taxon>Chenopodiaceae</taxon>
        <taxon>Chenopodioideae</taxon>
        <taxon>Anserineae</taxon>
        <taxon>Spinacia</taxon>
    </lineage>
</organism>
<proteinExistence type="predicted"/>
<dbReference type="GeneID" id="130468952"/>
<feature type="compositionally biased region" description="Gly residues" evidence="1">
    <location>
        <begin position="294"/>
        <end position="312"/>
    </location>
</feature>
<dbReference type="InterPro" id="IPR029472">
    <property type="entry name" value="Copia-like_N"/>
</dbReference>
<reference evidence="3" key="1">
    <citation type="journal article" date="2021" name="Nat. Commun.">
        <title>Genomic analyses provide insights into spinach domestication and the genetic basis of agronomic traits.</title>
        <authorList>
            <person name="Cai X."/>
            <person name="Sun X."/>
            <person name="Xu C."/>
            <person name="Sun H."/>
            <person name="Wang X."/>
            <person name="Ge C."/>
            <person name="Zhang Z."/>
            <person name="Wang Q."/>
            <person name="Fei Z."/>
            <person name="Jiao C."/>
            <person name="Wang Q."/>
        </authorList>
    </citation>
    <scope>NUCLEOTIDE SEQUENCE [LARGE SCALE GENOMIC DNA]</scope>
    <source>
        <strain evidence="3">cv. Varoflay</strain>
    </source>
</reference>
<reference evidence="4" key="2">
    <citation type="submission" date="2025-08" db="UniProtKB">
        <authorList>
            <consortium name="RefSeq"/>
        </authorList>
    </citation>
    <scope>IDENTIFICATION</scope>
    <source>
        <tissue evidence="4">Leaf</tissue>
    </source>
</reference>
<dbReference type="Proteomes" id="UP000813463">
    <property type="component" value="Chromosome 3"/>
</dbReference>
<keyword evidence="3" id="KW-1185">Reference proteome</keyword>
<evidence type="ECO:0000313" key="4">
    <source>
        <dbReference type="RefSeq" id="XP_056693978.1"/>
    </source>
</evidence>
<protein>
    <recommendedName>
        <fullName evidence="2">Retrotransposon Copia-like N-terminal domain-containing protein</fullName>
    </recommendedName>
</protein>
<name>A0ABM3REF9_SPIOL</name>
<feature type="region of interest" description="Disordered" evidence="1">
    <location>
        <begin position="371"/>
        <end position="391"/>
    </location>
</feature>
<gene>
    <name evidence="4" type="primary">LOC130468952</name>
</gene>
<evidence type="ECO:0000256" key="1">
    <source>
        <dbReference type="SAM" id="MobiDB-lite"/>
    </source>
</evidence>
<feature type="region of interest" description="Disordered" evidence="1">
    <location>
        <begin position="288"/>
        <end position="345"/>
    </location>
</feature>
<feature type="domain" description="Retrotransposon Copia-like N-terminal" evidence="2">
    <location>
        <begin position="23"/>
        <end position="69"/>
    </location>
</feature>
<evidence type="ECO:0000259" key="2">
    <source>
        <dbReference type="Pfam" id="PF14244"/>
    </source>
</evidence>
<dbReference type="PANTHER" id="PTHR37610:SF101">
    <property type="entry name" value="(RAPE) HYPOTHETICAL PROTEIN"/>
    <property type="match status" value="1"/>
</dbReference>
<feature type="compositionally biased region" description="Acidic residues" evidence="1">
    <location>
        <begin position="381"/>
        <end position="391"/>
    </location>
</feature>
<evidence type="ECO:0000313" key="3">
    <source>
        <dbReference type="Proteomes" id="UP000813463"/>
    </source>
</evidence>
<sequence length="391" mass="42922">MAKDDDVSTPSKDELAKDYYLGSSDAPGNLITPIKLRGAKNYDEWSTSVRRALISKRKFGFIDGKIKEPTTDPDKLADWIAIHSMLVSWIKNTVEESLRSTVGDFDDASVLWLHLKKRFCVVSGTRVCQLKSTLGACKQGGNESIDEYYGRLSIILNDLVNYARVPKCVCGCCKCGISTQVAEIREEDHLHHFLIGLDKPYEAIRAQLLAQTPLPTVDEAYQSVINTENLRVEEEQRHGGGIMAFKTEIRSNSNYRDNNDRFCTHCNKSGHETETCYQLVGFPEWWDDRRKGGRSAGRGNGRGGRGGRGRAGSSGSSTPSSTSATGGVRANRVVSKTSQHQASPVTANNIAEGLAGVSPTQVQQIIDLLTSKAKPRLQGPIDEEDDWPGGT</sequence>
<feature type="compositionally biased region" description="Polar residues" evidence="1">
    <location>
        <begin position="334"/>
        <end position="345"/>
    </location>
</feature>
<dbReference type="RefSeq" id="XP_056693978.1">
    <property type="nucleotide sequence ID" value="XM_056838000.1"/>
</dbReference>
<dbReference type="Pfam" id="PF14244">
    <property type="entry name" value="Retrotran_gag_3"/>
    <property type="match status" value="1"/>
</dbReference>
<accession>A0ABM3REF9</accession>